<name>A0A3R7XEB0_9EURY</name>
<protein>
    <submittedName>
        <fullName evidence="1">DUF2769 domain-containing protein</fullName>
    </submittedName>
</protein>
<dbReference type="EMBL" id="QZAB01000531">
    <property type="protein sequence ID" value="RQD81027.1"/>
    <property type="molecule type" value="Genomic_DNA"/>
</dbReference>
<accession>A0A3R7XEB0</accession>
<dbReference type="Proteomes" id="UP000284763">
    <property type="component" value="Unassembled WGS sequence"/>
</dbReference>
<dbReference type="AlphaFoldDB" id="A0A3R7XEB0"/>
<reference evidence="1 2" key="1">
    <citation type="submission" date="2018-08" db="EMBL/GenBank/DDBJ databases">
        <title>The metabolism and importance of syntrophic acetate oxidation coupled to methane or sulfide production in haloalkaline environments.</title>
        <authorList>
            <person name="Timmers P.H.A."/>
            <person name="Vavourakis C.D."/>
            <person name="Sorokin D.Y."/>
            <person name="Sinninghe Damste J.S."/>
            <person name="Muyzer G."/>
            <person name="Stams A.J.M."/>
            <person name="Plugge C.M."/>
        </authorList>
    </citation>
    <scope>NUCLEOTIDE SEQUENCE [LARGE SCALE GENOMIC DNA]</scope>
    <source>
        <strain evidence="1">MSAO_Arc3</strain>
    </source>
</reference>
<comment type="caution">
    <text evidence="1">The sequence shown here is derived from an EMBL/GenBank/DDBJ whole genome shotgun (WGS) entry which is preliminary data.</text>
</comment>
<evidence type="ECO:0000313" key="1">
    <source>
        <dbReference type="EMBL" id="RQD81027.1"/>
    </source>
</evidence>
<dbReference type="InterPro" id="IPR020075">
    <property type="entry name" value="Uncharacterised_AF2234"/>
</dbReference>
<proteinExistence type="predicted"/>
<dbReference type="Pfam" id="PF10967">
    <property type="entry name" value="DUF2769"/>
    <property type="match status" value="1"/>
</dbReference>
<organism evidence="1 2">
    <name type="scientific">Methanosalsum natronophilum</name>
    <dbReference type="NCBI Taxonomy" id="768733"/>
    <lineage>
        <taxon>Archaea</taxon>
        <taxon>Methanobacteriati</taxon>
        <taxon>Methanobacteriota</taxon>
        <taxon>Stenosarchaea group</taxon>
        <taxon>Methanomicrobia</taxon>
        <taxon>Methanosarcinales</taxon>
        <taxon>Methanosarcinaceae</taxon>
        <taxon>Methanosalsum</taxon>
    </lineage>
</organism>
<sequence>MEKVEKNKENLMKCICMKKCPSYTFACKVKSMPSNTAELLKGVAKGDLSETEHLEGVFCAFGKSNCIVDEKGCVCPDCEVYKNNNLSNMYYCLIEGGR</sequence>
<gene>
    <name evidence="1" type="ORF">D5R95_08390</name>
</gene>
<evidence type="ECO:0000313" key="2">
    <source>
        <dbReference type="Proteomes" id="UP000284763"/>
    </source>
</evidence>